<gene>
    <name evidence="7" type="ORF">MYF79_04015</name>
</gene>
<feature type="transmembrane region" description="Helical" evidence="5">
    <location>
        <begin position="209"/>
        <end position="228"/>
    </location>
</feature>
<dbReference type="RefSeq" id="WP_247812668.1">
    <property type="nucleotide sequence ID" value="NZ_CP095855.1"/>
</dbReference>
<evidence type="ECO:0000313" key="8">
    <source>
        <dbReference type="Proteomes" id="UP000830198"/>
    </source>
</evidence>
<proteinExistence type="predicted"/>
<reference evidence="7 8" key="1">
    <citation type="submission" date="2022-04" db="EMBL/GenBank/DDBJ databases">
        <title>The arsenic-methylating capacity of Chitinophaga filiformis YT5 during chitin decomposition.</title>
        <authorList>
            <person name="Chen G."/>
            <person name="Liang Y."/>
        </authorList>
    </citation>
    <scope>NUCLEOTIDE SEQUENCE [LARGE SCALE GENOMIC DNA]</scope>
    <source>
        <strain evidence="7 8">YT5</strain>
    </source>
</reference>
<dbReference type="InterPro" id="IPR036259">
    <property type="entry name" value="MFS_trans_sf"/>
</dbReference>
<dbReference type="CDD" id="cd17489">
    <property type="entry name" value="MFS_YfcJ_like"/>
    <property type="match status" value="1"/>
</dbReference>
<feature type="domain" description="Major facilitator superfamily (MFS) profile" evidence="6">
    <location>
        <begin position="14"/>
        <end position="391"/>
    </location>
</feature>
<dbReference type="SUPFAM" id="SSF103473">
    <property type="entry name" value="MFS general substrate transporter"/>
    <property type="match status" value="1"/>
</dbReference>
<dbReference type="EMBL" id="CP095855">
    <property type="protein sequence ID" value="UPK70459.1"/>
    <property type="molecule type" value="Genomic_DNA"/>
</dbReference>
<dbReference type="PRINTS" id="PR01035">
    <property type="entry name" value="TCRTETA"/>
</dbReference>
<keyword evidence="8" id="KW-1185">Reference proteome</keyword>
<evidence type="ECO:0000259" key="6">
    <source>
        <dbReference type="PROSITE" id="PS50850"/>
    </source>
</evidence>
<evidence type="ECO:0000256" key="2">
    <source>
        <dbReference type="ARBA" id="ARBA00022692"/>
    </source>
</evidence>
<dbReference type="InterPro" id="IPR001958">
    <property type="entry name" value="Tet-R_TetA/multi-R_MdtG-like"/>
</dbReference>
<organism evidence="7 8">
    <name type="scientific">Chitinophaga filiformis</name>
    <name type="common">Myxococcus filiformis</name>
    <name type="synonym">Flexibacter filiformis</name>
    <dbReference type="NCBI Taxonomy" id="104663"/>
    <lineage>
        <taxon>Bacteria</taxon>
        <taxon>Pseudomonadati</taxon>
        <taxon>Bacteroidota</taxon>
        <taxon>Chitinophagia</taxon>
        <taxon>Chitinophagales</taxon>
        <taxon>Chitinophagaceae</taxon>
        <taxon>Chitinophaga</taxon>
    </lineage>
</organism>
<evidence type="ECO:0000256" key="4">
    <source>
        <dbReference type="ARBA" id="ARBA00023136"/>
    </source>
</evidence>
<dbReference type="PROSITE" id="PS50850">
    <property type="entry name" value="MFS"/>
    <property type="match status" value="1"/>
</dbReference>
<dbReference type="Proteomes" id="UP000830198">
    <property type="component" value="Chromosome"/>
</dbReference>
<feature type="transmembrane region" description="Helical" evidence="5">
    <location>
        <begin position="48"/>
        <end position="67"/>
    </location>
</feature>
<dbReference type="PANTHER" id="PTHR23531">
    <property type="entry name" value="QUINOLENE RESISTANCE PROTEIN NORA"/>
    <property type="match status" value="1"/>
</dbReference>
<dbReference type="Gene3D" id="1.20.1250.20">
    <property type="entry name" value="MFS general substrate transporter like domains"/>
    <property type="match status" value="1"/>
</dbReference>
<keyword evidence="4 5" id="KW-0472">Membrane</keyword>
<feature type="transmembrane region" description="Helical" evidence="5">
    <location>
        <begin position="79"/>
        <end position="106"/>
    </location>
</feature>
<dbReference type="Pfam" id="PF07690">
    <property type="entry name" value="MFS_1"/>
    <property type="match status" value="2"/>
</dbReference>
<evidence type="ECO:0000313" key="7">
    <source>
        <dbReference type="EMBL" id="UPK70459.1"/>
    </source>
</evidence>
<dbReference type="InterPro" id="IPR020846">
    <property type="entry name" value="MFS_dom"/>
</dbReference>
<name>A0ABY4I2Y6_CHIFI</name>
<evidence type="ECO:0000256" key="5">
    <source>
        <dbReference type="SAM" id="Phobius"/>
    </source>
</evidence>
<accession>A0ABY4I2Y6</accession>
<feature type="transmembrane region" description="Helical" evidence="5">
    <location>
        <begin position="248"/>
        <end position="265"/>
    </location>
</feature>
<comment type="subcellular location">
    <subcellularLocation>
        <location evidence="1">Membrane</location>
        <topology evidence="1">Multi-pass membrane protein</topology>
    </subcellularLocation>
</comment>
<keyword evidence="3 5" id="KW-1133">Transmembrane helix</keyword>
<feature type="transmembrane region" description="Helical" evidence="5">
    <location>
        <begin position="140"/>
        <end position="159"/>
    </location>
</feature>
<keyword evidence="2 5" id="KW-0812">Transmembrane</keyword>
<evidence type="ECO:0000256" key="1">
    <source>
        <dbReference type="ARBA" id="ARBA00004141"/>
    </source>
</evidence>
<dbReference type="Gene3D" id="1.20.1720.10">
    <property type="entry name" value="Multidrug resistance protein D"/>
    <property type="match status" value="1"/>
</dbReference>
<protein>
    <submittedName>
        <fullName evidence="7">MFS transporter</fullName>
    </submittedName>
</protein>
<feature type="transmembrane region" description="Helical" evidence="5">
    <location>
        <begin position="336"/>
        <end position="358"/>
    </location>
</feature>
<sequence>MDQDQLPGRIYTFHFIMLCLSNALFSASFNMLLPELPAYLTRMGGEDYKGYILALFTLMAGLSRPFSGKLTDTIGRVPVMIFGSLVCVVCSLLYPLVSSVGAFLLLRFFHGFSTGFKPTGTAAYVADIVPATRRAEAMGMVGLFSTIGLAMGPAIGGYITNHWDIHIMFQVSAVFALLSVVILMGGMRETLQDKQRFRLSTLKIARNEIFEPLVLAPVIVIFLTYLSYGVLFTIIPDFSTYLGIQNKGLFFTFFTAASISIRLLAGKVSDKYGRVPVLKISTITMAIGVFLLAIAHTPAMMLTAAIIYGVSVGMNSPAITAWTIDLGHPQHKGRALATMYIAMEAGIGLGAYLSAFIYHNDARFFPLTFYCTAVVTLMAALYLLFIYHNRRLQIMWRFVHMRAPVPIRRFLP</sequence>
<dbReference type="PANTHER" id="PTHR23531:SF1">
    <property type="entry name" value="QUINOLENE RESISTANCE PROTEIN NORA"/>
    <property type="match status" value="1"/>
</dbReference>
<feature type="transmembrane region" description="Helical" evidence="5">
    <location>
        <begin position="165"/>
        <end position="188"/>
    </location>
</feature>
<feature type="transmembrane region" description="Helical" evidence="5">
    <location>
        <begin position="12"/>
        <end position="36"/>
    </location>
</feature>
<evidence type="ECO:0000256" key="3">
    <source>
        <dbReference type="ARBA" id="ARBA00022989"/>
    </source>
</evidence>
<dbReference type="InterPro" id="IPR052714">
    <property type="entry name" value="MFS_Exporter"/>
</dbReference>
<dbReference type="InterPro" id="IPR011701">
    <property type="entry name" value="MFS"/>
</dbReference>
<feature type="transmembrane region" description="Helical" evidence="5">
    <location>
        <begin position="364"/>
        <end position="387"/>
    </location>
</feature>